<sequence length="772" mass="84052">MSFGALAAATAFMLGTTADANAQTAAAPAGELPALVVEPGAKKKKAPVAKKKSAPAAATVAAPVVETEPPATPIATADSSTSPLYADPGPGVNLDVPNTTGSRLGLTPLETPASVSIISGETARERGQNTITEAVTQNAPGITSVAIPVLGTAFSARGFFGNNSITRLYDGTRLYPGTGGTTSFPFNMWSVERIEVLQGPASVLYGEGAIGGAINVVPKKPILGPQINVAQVYYDSNNTRRASVDSGGSLTDAVAYRFTLSKEASDGWVDNGDSEDFNAYGALRMQVSDDLVLSVSHDYAEREPMQYFGIPYRDGVFDKSIKDKNYNIANSLAEFRDEWTQFKAEWQATDAISVRNVAYRLGSRREFRNVEDYEWNATNDRINRFGALHIRQKQNQIGNRLDATVRSNLFGFGNEALVGFDVNKGTFDYARYSATGIPSVDPYNPIPGLFPNPNTLVPLFESEIMQRSFFMEDRLELNRYVSVVGGARWDTTTLTRDDLVDPNNGFERDFNSFNWRAGVVVTPAEGLALYGQYAVGADPLDVPLLDYVKNISNLKQTTGTQYEIGIKQSLFGGAVEWSLAAYKIVKEDLLIRNTAIDWTTFTIITELQQIGQQSSRGLEATFGAELGGGWRVDANGALIDANYDDFEYFDFNSLSMINYSGKQPVLVPKQTANIWLTWAFAADWQAGAGLQYVGAAYENFANTVERPAYTVANAALQWKPSSAVTLDFRVANLFDRTYAQYLRTYADDPTGNNIQGYVAQPRTFAVSLGYKF</sequence>
<dbReference type="InterPro" id="IPR037066">
    <property type="entry name" value="Plug_dom_sf"/>
</dbReference>
<evidence type="ECO:0000256" key="12">
    <source>
        <dbReference type="SAM" id="SignalP"/>
    </source>
</evidence>
<dbReference type="PANTHER" id="PTHR32552">
    <property type="entry name" value="FERRICHROME IRON RECEPTOR-RELATED"/>
    <property type="match status" value="1"/>
</dbReference>
<evidence type="ECO:0000313" key="15">
    <source>
        <dbReference type="EMBL" id="KWT68253.1"/>
    </source>
</evidence>
<evidence type="ECO:0000313" key="16">
    <source>
        <dbReference type="Proteomes" id="UP000059074"/>
    </source>
</evidence>
<evidence type="ECO:0000256" key="6">
    <source>
        <dbReference type="ARBA" id="ARBA00023077"/>
    </source>
</evidence>
<evidence type="ECO:0000256" key="8">
    <source>
        <dbReference type="ARBA" id="ARBA00023237"/>
    </source>
</evidence>
<evidence type="ECO:0000256" key="10">
    <source>
        <dbReference type="PROSITE-ProRule" id="PRU10144"/>
    </source>
</evidence>
<evidence type="ECO:0000256" key="7">
    <source>
        <dbReference type="ARBA" id="ARBA00023136"/>
    </source>
</evidence>
<keyword evidence="15" id="KW-0675">Receptor</keyword>
<protein>
    <submittedName>
        <fullName evidence="15">Outer membrane vitamin B12 receptor BtuB</fullName>
    </submittedName>
</protein>
<dbReference type="Gene3D" id="2.170.130.10">
    <property type="entry name" value="TonB-dependent receptor, plug domain"/>
    <property type="match status" value="1"/>
</dbReference>
<dbReference type="Pfam" id="PF00593">
    <property type="entry name" value="TonB_dep_Rec_b-barrel"/>
    <property type="match status" value="1"/>
</dbReference>
<evidence type="ECO:0000256" key="5">
    <source>
        <dbReference type="ARBA" id="ARBA00022729"/>
    </source>
</evidence>
<keyword evidence="2 9" id="KW-0813">Transport</keyword>
<keyword evidence="8 9" id="KW-0998">Cell outer membrane</keyword>
<evidence type="ECO:0000256" key="9">
    <source>
        <dbReference type="PROSITE-ProRule" id="PRU01360"/>
    </source>
</evidence>
<dbReference type="CDD" id="cd01347">
    <property type="entry name" value="ligand_gated_channel"/>
    <property type="match status" value="1"/>
</dbReference>
<evidence type="ECO:0000256" key="1">
    <source>
        <dbReference type="ARBA" id="ARBA00004571"/>
    </source>
</evidence>
<dbReference type="STRING" id="121290.APY04_1849"/>
<dbReference type="PROSITE" id="PS01156">
    <property type="entry name" value="TONB_DEPENDENT_REC_2"/>
    <property type="match status" value="1"/>
</dbReference>
<keyword evidence="6 11" id="KW-0798">TonB box</keyword>
<organism evidence="15 16">
    <name type="scientific">Hyphomicrobium sulfonivorans</name>
    <dbReference type="NCBI Taxonomy" id="121290"/>
    <lineage>
        <taxon>Bacteria</taxon>
        <taxon>Pseudomonadati</taxon>
        <taxon>Pseudomonadota</taxon>
        <taxon>Alphaproteobacteria</taxon>
        <taxon>Hyphomicrobiales</taxon>
        <taxon>Hyphomicrobiaceae</taxon>
        <taxon>Hyphomicrobium</taxon>
    </lineage>
</organism>
<comment type="caution">
    <text evidence="15">The sequence shown here is derived from an EMBL/GenBank/DDBJ whole genome shotgun (WGS) entry which is preliminary data.</text>
</comment>
<dbReference type="InterPro" id="IPR036942">
    <property type="entry name" value="Beta-barrel_TonB_sf"/>
</dbReference>
<dbReference type="InterPro" id="IPR010917">
    <property type="entry name" value="TonB_rcpt_CS"/>
</dbReference>
<feature type="domain" description="TonB-dependent receptor-like beta-barrel" evidence="13">
    <location>
        <begin position="288"/>
        <end position="733"/>
    </location>
</feature>
<dbReference type="PATRIC" id="fig|121290.4.peg.3278"/>
<keyword evidence="16" id="KW-1185">Reference proteome</keyword>
<dbReference type="SUPFAM" id="SSF56935">
    <property type="entry name" value="Porins"/>
    <property type="match status" value="1"/>
</dbReference>
<feature type="chain" id="PRO_5007132576" evidence="12">
    <location>
        <begin position="23"/>
        <end position="772"/>
    </location>
</feature>
<dbReference type="PROSITE" id="PS52016">
    <property type="entry name" value="TONB_DEPENDENT_REC_3"/>
    <property type="match status" value="1"/>
</dbReference>
<dbReference type="GO" id="GO:0009279">
    <property type="term" value="C:cell outer membrane"/>
    <property type="evidence" value="ECO:0007669"/>
    <property type="project" value="UniProtKB-SubCell"/>
</dbReference>
<gene>
    <name evidence="15" type="ORF">APY04_1849</name>
</gene>
<feature type="short sequence motif" description="TonB C-terminal box" evidence="10">
    <location>
        <begin position="755"/>
        <end position="772"/>
    </location>
</feature>
<name>A0A109BG92_HYPSL</name>
<dbReference type="PANTHER" id="PTHR32552:SF84">
    <property type="entry name" value="TONB-DEPENDENT RECEPTOR-RELATED"/>
    <property type="match status" value="1"/>
</dbReference>
<evidence type="ECO:0000256" key="2">
    <source>
        <dbReference type="ARBA" id="ARBA00022448"/>
    </source>
</evidence>
<keyword evidence="4 9" id="KW-0812">Transmembrane</keyword>
<dbReference type="AlphaFoldDB" id="A0A109BG92"/>
<keyword evidence="5 12" id="KW-0732">Signal</keyword>
<feature type="domain" description="TonB-dependent receptor plug" evidence="14">
    <location>
        <begin position="109"/>
        <end position="213"/>
    </location>
</feature>
<reference evidence="15 16" key="1">
    <citation type="submission" date="2015-10" db="EMBL/GenBank/DDBJ databases">
        <title>Transcriptomic analysis of a linuron degrading triple-species bacterial consortium.</title>
        <authorList>
            <person name="Albers P."/>
        </authorList>
    </citation>
    <scope>NUCLEOTIDE SEQUENCE [LARGE SCALE GENOMIC DNA]</scope>
    <source>
        <strain evidence="15 16">WDL6</strain>
    </source>
</reference>
<evidence type="ECO:0000256" key="11">
    <source>
        <dbReference type="RuleBase" id="RU003357"/>
    </source>
</evidence>
<comment type="subcellular location">
    <subcellularLocation>
        <location evidence="1 9">Cell outer membrane</location>
        <topology evidence="1 9">Multi-pass membrane protein</topology>
    </subcellularLocation>
</comment>
<evidence type="ECO:0000259" key="14">
    <source>
        <dbReference type="Pfam" id="PF07715"/>
    </source>
</evidence>
<evidence type="ECO:0000259" key="13">
    <source>
        <dbReference type="Pfam" id="PF00593"/>
    </source>
</evidence>
<dbReference type="Pfam" id="PF07715">
    <property type="entry name" value="Plug"/>
    <property type="match status" value="1"/>
</dbReference>
<proteinExistence type="inferred from homology"/>
<evidence type="ECO:0000256" key="3">
    <source>
        <dbReference type="ARBA" id="ARBA00022452"/>
    </source>
</evidence>
<evidence type="ECO:0000256" key="4">
    <source>
        <dbReference type="ARBA" id="ARBA00022692"/>
    </source>
</evidence>
<dbReference type="Gene3D" id="2.40.170.20">
    <property type="entry name" value="TonB-dependent receptor, beta-barrel domain"/>
    <property type="match status" value="1"/>
</dbReference>
<accession>A0A109BG92</accession>
<keyword evidence="7 9" id="KW-0472">Membrane</keyword>
<dbReference type="InterPro" id="IPR039426">
    <property type="entry name" value="TonB-dep_rcpt-like"/>
</dbReference>
<dbReference type="EMBL" id="LMTR01000060">
    <property type="protein sequence ID" value="KWT68253.1"/>
    <property type="molecule type" value="Genomic_DNA"/>
</dbReference>
<comment type="similarity">
    <text evidence="9 11">Belongs to the TonB-dependent receptor family.</text>
</comment>
<dbReference type="InterPro" id="IPR000531">
    <property type="entry name" value="Beta-barrel_TonB"/>
</dbReference>
<dbReference type="GO" id="GO:0015344">
    <property type="term" value="F:siderophore uptake transmembrane transporter activity"/>
    <property type="evidence" value="ECO:0007669"/>
    <property type="project" value="TreeGrafter"/>
</dbReference>
<dbReference type="Proteomes" id="UP000059074">
    <property type="component" value="Unassembled WGS sequence"/>
</dbReference>
<keyword evidence="3 9" id="KW-1134">Transmembrane beta strand</keyword>
<dbReference type="InterPro" id="IPR012910">
    <property type="entry name" value="Plug_dom"/>
</dbReference>
<feature type="signal peptide" evidence="12">
    <location>
        <begin position="1"/>
        <end position="22"/>
    </location>
</feature>